<evidence type="ECO:0000313" key="1">
    <source>
        <dbReference type="EMBL" id="QHT78128.1"/>
    </source>
</evidence>
<reference evidence="1" key="1">
    <citation type="journal article" date="2020" name="Nature">
        <title>Giant virus diversity and host interactions through global metagenomics.</title>
        <authorList>
            <person name="Schulz F."/>
            <person name="Roux S."/>
            <person name="Paez-Espino D."/>
            <person name="Jungbluth S."/>
            <person name="Walsh D.A."/>
            <person name="Denef V.J."/>
            <person name="McMahon K.D."/>
            <person name="Konstantinidis K.T."/>
            <person name="Eloe-Fadrosh E.A."/>
            <person name="Kyrpides N.C."/>
            <person name="Woyke T."/>
        </authorList>
    </citation>
    <scope>NUCLEOTIDE SEQUENCE</scope>
    <source>
        <strain evidence="1">GVMAG-M-3300023179-91</strain>
    </source>
</reference>
<proteinExistence type="predicted"/>
<organism evidence="1">
    <name type="scientific">viral metagenome</name>
    <dbReference type="NCBI Taxonomy" id="1070528"/>
    <lineage>
        <taxon>unclassified sequences</taxon>
        <taxon>metagenomes</taxon>
        <taxon>organismal metagenomes</taxon>
    </lineage>
</organism>
<protein>
    <submittedName>
        <fullName evidence="1">Uncharacterized protein</fullName>
    </submittedName>
</protein>
<dbReference type="AlphaFoldDB" id="A0A6C0HC10"/>
<accession>A0A6C0HC10</accession>
<name>A0A6C0HC10_9ZZZZ</name>
<dbReference type="EMBL" id="MN739929">
    <property type="protein sequence ID" value="QHT78128.1"/>
    <property type="molecule type" value="Genomic_DNA"/>
</dbReference>
<sequence length="160" mass="18720">MDDNARLQLQKMIKANDVEDQTGLIRELKHSHQLKADINGLLLLKAKHRENQELIVTEAMAECQFLFTYYTDIFNKVRKDEIDLDILFKFLDVLRQIEDGELDQHEGSFVVGKLLKELYVDSALRKADKLNEEHEKAKPVEKIIEPINISWKQFKEIAKV</sequence>